<dbReference type="Proteomes" id="UP001620295">
    <property type="component" value="Unassembled WGS sequence"/>
</dbReference>
<name>A0ABW8LK73_9ACTN</name>
<dbReference type="EMBL" id="JBJDQH010000005">
    <property type="protein sequence ID" value="MFK4266302.1"/>
    <property type="molecule type" value="Genomic_DNA"/>
</dbReference>
<feature type="transmembrane region" description="Helical" evidence="6">
    <location>
        <begin position="64"/>
        <end position="92"/>
    </location>
</feature>
<keyword evidence="3 6" id="KW-1133">Transmembrane helix</keyword>
<dbReference type="EC" id="2.1.1.100" evidence="7"/>
<evidence type="ECO:0000256" key="2">
    <source>
        <dbReference type="ARBA" id="ARBA00022692"/>
    </source>
</evidence>
<dbReference type="GO" id="GO:0004671">
    <property type="term" value="F:protein C-terminal S-isoprenylcysteine carboxyl O-methyltransferase activity"/>
    <property type="evidence" value="ECO:0007669"/>
    <property type="project" value="UniProtKB-EC"/>
</dbReference>
<protein>
    <submittedName>
        <fullName evidence="7">Methyltransferase family protein</fullName>
        <ecNumber evidence="7">2.1.1.100</ecNumber>
        <ecNumber evidence="7">2.1.1.334</ecNumber>
    </submittedName>
</protein>
<evidence type="ECO:0000256" key="3">
    <source>
        <dbReference type="ARBA" id="ARBA00022989"/>
    </source>
</evidence>
<evidence type="ECO:0000256" key="1">
    <source>
        <dbReference type="ARBA" id="ARBA00004127"/>
    </source>
</evidence>
<feature type="transmembrane region" description="Helical" evidence="6">
    <location>
        <begin position="16"/>
        <end position="35"/>
    </location>
</feature>
<evidence type="ECO:0000256" key="6">
    <source>
        <dbReference type="SAM" id="Phobius"/>
    </source>
</evidence>
<feature type="region of interest" description="Disordered" evidence="5">
    <location>
        <begin position="123"/>
        <end position="150"/>
    </location>
</feature>
<keyword evidence="7" id="KW-0489">Methyltransferase</keyword>
<evidence type="ECO:0000313" key="7">
    <source>
        <dbReference type="EMBL" id="MFK4266302.1"/>
    </source>
</evidence>
<keyword evidence="8" id="KW-1185">Reference proteome</keyword>
<dbReference type="EC" id="2.1.1.334" evidence="7"/>
<dbReference type="PANTHER" id="PTHR12714:SF9">
    <property type="entry name" value="PROTEIN-S-ISOPRENYLCYSTEINE O-METHYLTRANSFERASE"/>
    <property type="match status" value="1"/>
</dbReference>
<evidence type="ECO:0000256" key="5">
    <source>
        <dbReference type="SAM" id="MobiDB-lite"/>
    </source>
</evidence>
<evidence type="ECO:0000313" key="8">
    <source>
        <dbReference type="Proteomes" id="UP001620295"/>
    </source>
</evidence>
<proteinExistence type="predicted"/>
<keyword evidence="2 6" id="KW-0812">Transmembrane</keyword>
<dbReference type="GO" id="GO:0032259">
    <property type="term" value="P:methylation"/>
    <property type="evidence" value="ECO:0007669"/>
    <property type="project" value="UniProtKB-KW"/>
</dbReference>
<evidence type="ECO:0000256" key="4">
    <source>
        <dbReference type="ARBA" id="ARBA00023136"/>
    </source>
</evidence>
<dbReference type="Pfam" id="PF04191">
    <property type="entry name" value="PEMT"/>
    <property type="match status" value="1"/>
</dbReference>
<dbReference type="InterPro" id="IPR007318">
    <property type="entry name" value="Phopholipid_MeTrfase"/>
</dbReference>
<organism evidence="7 8">
    <name type="scientific">Streptomyces milbemycinicus</name>
    <dbReference type="NCBI Taxonomy" id="476552"/>
    <lineage>
        <taxon>Bacteria</taxon>
        <taxon>Bacillati</taxon>
        <taxon>Actinomycetota</taxon>
        <taxon>Actinomycetes</taxon>
        <taxon>Kitasatosporales</taxon>
        <taxon>Streptomycetaceae</taxon>
        <taxon>Streptomyces</taxon>
    </lineage>
</organism>
<dbReference type="Gene3D" id="1.20.120.1630">
    <property type="match status" value="1"/>
</dbReference>
<dbReference type="PANTHER" id="PTHR12714">
    <property type="entry name" value="PROTEIN-S ISOPRENYLCYSTEINE O-METHYLTRANSFERASE"/>
    <property type="match status" value="1"/>
</dbReference>
<gene>
    <name evidence="7" type="ORF">ACI2L5_15335</name>
</gene>
<keyword evidence="7" id="KW-0808">Transferase</keyword>
<comment type="caution">
    <text evidence="7">The sequence shown here is derived from an EMBL/GenBank/DDBJ whole genome shotgun (WGS) entry which is preliminary data.</text>
</comment>
<dbReference type="RefSeq" id="WP_358641654.1">
    <property type="nucleotide sequence ID" value="NZ_JBFAEV010000019.1"/>
</dbReference>
<sequence length="150" mass="17059">MERPDRLDGRSASEPVHLAGYIAIGSGFWLIAASWKRLHAAVQHDELATSGPYAWARHPQYDGFLLIMIGFLLQWPTIPTLVMFPILVYVYIRLARAEERELAERFGEQWTAYAAQTPAFWPRPRHRVTPHARAPDTTVRAGPPSGEDQR</sequence>
<comment type="subcellular location">
    <subcellularLocation>
        <location evidence="1">Endomembrane system</location>
        <topology evidence="1">Multi-pass membrane protein</topology>
    </subcellularLocation>
</comment>
<reference evidence="7 8" key="1">
    <citation type="submission" date="2024-11" db="EMBL/GenBank/DDBJ databases">
        <title>The Natural Products Discovery Center: Release of the First 8490 Sequenced Strains for Exploring Actinobacteria Biosynthetic Diversity.</title>
        <authorList>
            <person name="Kalkreuter E."/>
            <person name="Kautsar S.A."/>
            <person name="Yang D."/>
            <person name="Bader C.D."/>
            <person name="Teijaro C.N."/>
            <person name="Fluegel L."/>
            <person name="Davis C.M."/>
            <person name="Simpson J.R."/>
            <person name="Lauterbach L."/>
            <person name="Steele A.D."/>
            <person name="Gui C."/>
            <person name="Meng S."/>
            <person name="Li G."/>
            <person name="Viehrig K."/>
            <person name="Ye F."/>
            <person name="Su P."/>
            <person name="Kiefer A.F."/>
            <person name="Nichols A."/>
            <person name="Cepeda A.J."/>
            <person name="Yan W."/>
            <person name="Fan B."/>
            <person name="Jiang Y."/>
            <person name="Adhikari A."/>
            <person name="Zheng C.-J."/>
            <person name="Schuster L."/>
            <person name="Cowan T.M."/>
            <person name="Smanski M.J."/>
            <person name="Chevrette M.G."/>
            <person name="De Carvalho L.P.S."/>
            <person name="Shen B."/>
        </authorList>
    </citation>
    <scope>NUCLEOTIDE SEQUENCE [LARGE SCALE GENOMIC DNA]</scope>
    <source>
        <strain evidence="7 8">NPDC020863</strain>
    </source>
</reference>
<keyword evidence="4 6" id="KW-0472">Membrane</keyword>
<accession>A0ABW8LK73</accession>